<dbReference type="Pfam" id="PF10324">
    <property type="entry name" value="7TM_GPCR_Srw"/>
    <property type="match status" value="1"/>
</dbReference>
<accession>E3NEI5</accession>
<dbReference type="InParanoid" id="E3NEI5"/>
<evidence type="ECO:0000313" key="2">
    <source>
        <dbReference type="EMBL" id="EFO94665.1"/>
    </source>
</evidence>
<reference evidence="2" key="1">
    <citation type="submission" date="2007-07" db="EMBL/GenBank/DDBJ databases">
        <title>PCAP assembly of the Caenorhabditis remanei genome.</title>
        <authorList>
            <consortium name="The Caenorhabditis remanei Sequencing Consortium"/>
            <person name="Wilson R.K."/>
        </authorList>
    </citation>
    <scope>NUCLEOTIDE SEQUENCE [LARGE SCALE GENOMIC DNA]</scope>
    <source>
        <strain evidence="2">PB4641</strain>
    </source>
</reference>
<dbReference type="Proteomes" id="UP000008281">
    <property type="component" value="Unassembled WGS sequence"/>
</dbReference>
<sequence>MSRFNIKTTTTTEATTTEATTTEAFQEYELQYFKYDIEDADYFTRKSSVVDLFLAVFGLIQNVFHYYILTRKDLKTKFIFQIIRIICACDIVFFCGTLIWNYMEYQVQSPCNGPRPYTYQAMRLIIMTLQPTAKNISGCLVLLLSSMHLFPNFIPSTVNFWVVSGLAGFNAAWQIWFYSHWDIVEAGSCPAAFEFESYELRTDCEWLFAQKHTHDYLKSVPVVLHTISVMLQYWNFGIRKKNLNEEQTILVYLFSLSFLTSEYIDGSIVLFDHVLLEPYYLIQQYFIRYRIIAKTILTMVYTTHCFICFVTSSDYLAAVRKFARRWRKRKDTKTIQVDVPTASLNRISTNTEAS</sequence>
<keyword evidence="3" id="KW-1185">Reference proteome</keyword>
<organism evidence="3">
    <name type="scientific">Caenorhabditis remanei</name>
    <name type="common">Caenorhabditis vulgaris</name>
    <dbReference type="NCBI Taxonomy" id="31234"/>
    <lineage>
        <taxon>Eukaryota</taxon>
        <taxon>Metazoa</taxon>
        <taxon>Ecdysozoa</taxon>
        <taxon>Nematoda</taxon>
        <taxon>Chromadorea</taxon>
        <taxon>Rhabditida</taxon>
        <taxon>Rhabditina</taxon>
        <taxon>Rhabditomorpha</taxon>
        <taxon>Rhabditoidea</taxon>
        <taxon>Rhabditidae</taxon>
        <taxon>Peloderinae</taxon>
        <taxon>Caenorhabditis</taxon>
    </lineage>
</organism>
<feature type="transmembrane region" description="Helical" evidence="1">
    <location>
        <begin position="249"/>
        <end position="271"/>
    </location>
</feature>
<dbReference type="GO" id="GO:0008528">
    <property type="term" value="F:G protein-coupled peptide receptor activity"/>
    <property type="evidence" value="ECO:0007669"/>
    <property type="project" value="InterPro"/>
</dbReference>
<keyword evidence="1" id="KW-0812">Transmembrane</keyword>
<dbReference type="eggNOG" id="ENOG502TJM6">
    <property type="taxonomic scope" value="Eukaryota"/>
</dbReference>
<protein>
    <submittedName>
        <fullName evidence="2">Uncharacterized protein</fullName>
    </submittedName>
</protein>
<dbReference type="AlphaFoldDB" id="E3NEI5"/>
<dbReference type="EMBL" id="DS268622">
    <property type="protein sequence ID" value="EFO94665.1"/>
    <property type="molecule type" value="Genomic_DNA"/>
</dbReference>
<feature type="transmembrane region" description="Helical" evidence="1">
    <location>
        <begin position="52"/>
        <end position="70"/>
    </location>
</feature>
<dbReference type="HOGENOM" id="CLU_067186_0_0_1"/>
<dbReference type="OrthoDB" id="5907204at2759"/>
<evidence type="ECO:0000313" key="3">
    <source>
        <dbReference type="Proteomes" id="UP000008281"/>
    </source>
</evidence>
<dbReference type="InterPro" id="IPR019427">
    <property type="entry name" value="7TM_GPCR_serpentine_rcpt_Srw"/>
</dbReference>
<feature type="transmembrane region" description="Helical" evidence="1">
    <location>
        <begin position="82"/>
        <end position="103"/>
    </location>
</feature>
<keyword evidence="1" id="KW-0472">Membrane</keyword>
<gene>
    <name evidence="2" type="ORF">CRE_07819</name>
</gene>
<name>E3NEI5_CAERE</name>
<feature type="transmembrane region" description="Helical" evidence="1">
    <location>
        <begin position="291"/>
        <end position="319"/>
    </location>
</feature>
<dbReference type="PANTHER" id="PTHR22751">
    <property type="entry name" value="G-PROTEIN COUPLED RECEPTOR-RELATED"/>
    <property type="match status" value="1"/>
</dbReference>
<evidence type="ECO:0000256" key="1">
    <source>
        <dbReference type="SAM" id="Phobius"/>
    </source>
</evidence>
<proteinExistence type="predicted"/>
<keyword evidence="1" id="KW-1133">Transmembrane helix</keyword>